<reference evidence="1 2" key="1">
    <citation type="journal article" date="2023" name="Plants (Basel)">
        <title>Bridging the Gap: Combining Genomics and Transcriptomics Approaches to Understand Stylosanthes scabra, an Orphan Legume from the Brazilian Caatinga.</title>
        <authorList>
            <person name="Ferreira-Neto J.R.C."/>
            <person name="da Silva M.D."/>
            <person name="Binneck E."/>
            <person name="de Melo N.F."/>
            <person name="da Silva R.H."/>
            <person name="de Melo A.L.T.M."/>
            <person name="Pandolfi V."/>
            <person name="Bustamante F.O."/>
            <person name="Brasileiro-Vidal A.C."/>
            <person name="Benko-Iseppon A.M."/>
        </authorList>
    </citation>
    <scope>NUCLEOTIDE SEQUENCE [LARGE SCALE GENOMIC DNA]</scope>
    <source>
        <tissue evidence="1">Leaves</tissue>
    </source>
</reference>
<comment type="caution">
    <text evidence="1">The sequence shown here is derived from an EMBL/GenBank/DDBJ whole genome shotgun (WGS) entry which is preliminary data.</text>
</comment>
<dbReference type="EMBL" id="JASCZI010090711">
    <property type="protein sequence ID" value="MED6145409.1"/>
    <property type="molecule type" value="Genomic_DNA"/>
</dbReference>
<gene>
    <name evidence="1" type="ORF">PIB30_024918</name>
</gene>
<evidence type="ECO:0000313" key="2">
    <source>
        <dbReference type="Proteomes" id="UP001341840"/>
    </source>
</evidence>
<evidence type="ECO:0000313" key="1">
    <source>
        <dbReference type="EMBL" id="MED6145409.1"/>
    </source>
</evidence>
<proteinExistence type="predicted"/>
<name>A0ABU6TA63_9FABA</name>
<protein>
    <submittedName>
        <fullName evidence="1">Uncharacterized protein</fullName>
    </submittedName>
</protein>
<accession>A0ABU6TA63</accession>
<sequence>MCSYFQDPFDIPDWNQVEASTQLGELQTTTHAGDRPAKQRRQDINVATTVSASAINMTSRVARLSPISTFRWRRRPEVPRCSRNGSARQRAQPVHRPPILVPEEFPTIFRPTPEMALNLAECKLAAYIFGHFDRIGEILFKNGTFNMTRIAFYSICPREQLNTEVVRAMSLIATDAERKRETVKAWFLPCSFATQVWAGAPISELDIAYGHPFMPATKTLRHISMPVAEADGTYYLVLIDLKDCAVYSMDVCTTEETKAQRGAVIEKLEYEKTIRMRSAIKLLRSTLNELFPMMEERIET</sequence>
<organism evidence="1 2">
    <name type="scientific">Stylosanthes scabra</name>
    <dbReference type="NCBI Taxonomy" id="79078"/>
    <lineage>
        <taxon>Eukaryota</taxon>
        <taxon>Viridiplantae</taxon>
        <taxon>Streptophyta</taxon>
        <taxon>Embryophyta</taxon>
        <taxon>Tracheophyta</taxon>
        <taxon>Spermatophyta</taxon>
        <taxon>Magnoliopsida</taxon>
        <taxon>eudicotyledons</taxon>
        <taxon>Gunneridae</taxon>
        <taxon>Pentapetalae</taxon>
        <taxon>rosids</taxon>
        <taxon>fabids</taxon>
        <taxon>Fabales</taxon>
        <taxon>Fabaceae</taxon>
        <taxon>Papilionoideae</taxon>
        <taxon>50 kb inversion clade</taxon>
        <taxon>dalbergioids sensu lato</taxon>
        <taxon>Dalbergieae</taxon>
        <taxon>Pterocarpus clade</taxon>
        <taxon>Stylosanthes</taxon>
    </lineage>
</organism>
<keyword evidence="2" id="KW-1185">Reference proteome</keyword>
<dbReference type="Proteomes" id="UP001341840">
    <property type="component" value="Unassembled WGS sequence"/>
</dbReference>